<evidence type="ECO:0000256" key="2">
    <source>
        <dbReference type="ARBA" id="ARBA00022723"/>
    </source>
</evidence>
<dbReference type="FunFam" id="3.30.160.60:FF:001450">
    <property type="entry name" value="zinc finger protein 774"/>
    <property type="match status" value="1"/>
</dbReference>
<dbReference type="PANTHER" id="PTHR46599:SF3">
    <property type="entry name" value="PIGGYBAC TRANSPOSABLE ELEMENT-DERIVED PROTEIN 4"/>
    <property type="match status" value="1"/>
</dbReference>
<dbReference type="Pfam" id="PF00096">
    <property type="entry name" value="zf-C2H2"/>
    <property type="match status" value="1"/>
</dbReference>
<name>A0AAN8QNI2_9TELE</name>
<feature type="region of interest" description="Disordered" evidence="9">
    <location>
        <begin position="494"/>
        <end position="548"/>
    </location>
</feature>
<keyword evidence="6" id="KW-0238">DNA-binding</keyword>
<dbReference type="SUPFAM" id="SSF57667">
    <property type="entry name" value="beta-beta-alpha zinc fingers"/>
    <property type="match status" value="1"/>
</dbReference>
<feature type="domain" description="C2H2-type" evidence="10">
    <location>
        <begin position="438"/>
        <end position="465"/>
    </location>
</feature>
<dbReference type="Gene3D" id="3.30.160.60">
    <property type="entry name" value="Classic Zinc Finger"/>
    <property type="match status" value="2"/>
</dbReference>
<dbReference type="Pfam" id="PF13843">
    <property type="entry name" value="DDE_Tnp_1_7"/>
    <property type="match status" value="1"/>
</dbReference>
<feature type="compositionally biased region" description="Basic and acidic residues" evidence="9">
    <location>
        <begin position="85"/>
        <end position="105"/>
    </location>
</feature>
<keyword evidence="12" id="KW-1185">Reference proteome</keyword>
<dbReference type="EMBL" id="JAGTTL010000023">
    <property type="protein sequence ID" value="KAK6304383.1"/>
    <property type="molecule type" value="Genomic_DNA"/>
</dbReference>
<feature type="region of interest" description="Disordered" evidence="9">
    <location>
        <begin position="233"/>
        <end position="257"/>
    </location>
</feature>
<evidence type="ECO:0000256" key="5">
    <source>
        <dbReference type="ARBA" id="ARBA00022833"/>
    </source>
</evidence>
<evidence type="ECO:0000256" key="1">
    <source>
        <dbReference type="ARBA" id="ARBA00004123"/>
    </source>
</evidence>
<comment type="caution">
    <text evidence="11">The sequence shown here is derived from an EMBL/GenBank/DDBJ whole genome shotgun (WGS) entry which is preliminary data.</text>
</comment>
<dbReference type="InterPro" id="IPR036236">
    <property type="entry name" value="Znf_C2H2_sf"/>
</dbReference>
<evidence type="ECO:0000256" key="4">
    <source>
        <dbReference type="ARBA" id="ARBA00022771"/>
    </source>
</evidence>
<dbReference type="SMART" id="SM00355">
    <property type="entry name" value="ZnF_C2H2"/>
    <property type="match status" value="3"/>
</dbReference>
<evidence type="ECO:0000313" key="12">
    <source>
        <dbReference type="Proteomes" id="UP001356427"/>
    </source>
</evidence>
<dbReference type="PROSITE" id="PS50157">
    <property type="entry name" value="ZINC_FINGER_C2H2_2"/>
    <property type="match status" value="2"/>
</dbReference>
<dbReference type="GO" id="GO:0005634">
    <property type="term" value="C:nucleus"/>
    <property type="evidence" value="ECO:0007669"/>
    <property type="project" value="UniProtKB-SubCell"/>
</dbReference>
<feature type="region of interest" description="Disordered" evidence="9">
    <location>
        <begin position="325"/>
        <end position="381"/>
    </location>
</feature>
<dbReference type="PROSITE" id="PS00028">
    <property type="entry name" value="ZINC_FINGER_C2H2_1"/>
    <property type="match status" value="1"/>
</dbReference>
<dbReference type="InterPro" id="IPR029526">
    <property type="entry name" value="PGBD"/>
</dbReference>
<dbReference type="AlphaFoldDB" id="A0AAN8QNI2"/>
<comment type="subcellular location">
    <subcellularLocation>
        <location evidence="1">Nucleus</location>
    </subcellularLocation>
</comment>
<gene>
    <name evidence="11" type="ORF">J4Q44_G00249690</name>
</gene>
<dbReference type="GO" id="GO:0003677">
    <property type="term" value="F:DNA binding"/>
    <property type="evidence" value="ECO:0007669"/>
    <property type="project" value="UniProtKB-KW"/>
</dbReference>
<evidence type="ECO:0000256" key="9">
    <source>
        <dbReference type="SAM" id="MobiDB-lite"/>
    </source>
</evidence>
<dbReference type="PANTHER" id="PTHR46599">
    <property type="entry name" value="PIGGYBAC TRANSPOSABLE ELEMENT-DERIVED PROTEIN 4"/>
    <property type="match status" value="1"/>
</dbReference>
<dbReference type="GO" id="GO:0008270">
    <property type="term" value="F:zinc ion binding"/>
    <property type="evidence" value="ECO:0007669"/>
    <property type="project" value="UniProtKB-KW"/>
</dbReference>
<accession>A0AAN8QNI2</accession>
<feature type="region of interest" description="Disordered" evidence="9">
    <location>
        <begin position="288"/>
        <end position="310"/>
    </location>
</feature>
<dbReference type="Proteomes" id="UP001356427">
    <property type="component" value="Unassembled WGS sequence"/>
</dbReference>
<feature type="compositionally biased region" description="Low complexity" evidence="9">
    <location>
        <begin position="336"/>
        <end position="345"/>
    </location>
</feature>
<evidence type="ECO:0000256" key="8">
    <source>
        <dbReference type="PROSITE-ProRule" id="PRU00042"/>
    </source>
</evidence>
<keyword evidence="5" id="KW-0862">Zinc</keyword>
<keyword evidence="2" id="KW-0479">Metal-binding</keyword>
<feature type="compositionally biased region" description="Basic and acidic residues" evidence="9">
    <location>
        <begin position="239"/>
        <end position="257"/>
    </location>
</feature>
<dbReference type="InterPro" id="IPR013087">
    <property type="entry name" value="Znf_C2H2_type"/>
</dbReference>
<feature type="compositionally biased region" description="Polar residues" evidence="9">
    <location>
        <begin position="288"/>
        <end position="299"/>
    </location>
</feature>
<feature type="region of interest" description="Disordered" evidence="9">
    <location>
        <begin position="69"/>
        <end position="107"/>
    </location>
</feature>
<evidence type="ECO:0000256" key="6">
    <source>
        <dbReference type="ARBA" id="ARBA00023125"/>
    </source>
</evidence>
<keyword evidence="3" id="KW-0677">Repeat</keyword>
<proteinExistence type="predicted"/>
<sequence>MSQLQLLRVFLNERLMAAAVEIFGAVEKTVVEYQEENDRLRRLLRITPEIKLCRKDSLQLSLAVSEEEVPSEQQHCEQEWSPSRGQEDPERTQIKEEQEELRTSQEEEQLQGLFDTKDSTFTPPCVKSECDQEDPLHNTILAEYPTLSRLKMSKLESFRVFLNVHLKVSAAVEIFRAFEKMVAEYLEENDRLRRLLRITPEIKLCRTDSLKLSLAVSEEEVLPEQQHCEQEWIPSLQQKDPEPTQIKKEQEELGTSQEKEQLQVLFDAKDSIFPPLCVKSECDQEDPLQSLTLPQTQTVENRENYPKPVDLTPFVTVTHLKGLTIPCDPPDNQNNASSHSSAVSSDPVGLDSSPQLHPSPPLDPNPSMGEHYPEFSNTSRKTHCCRDCDKKFALKPDLQNHLTLAKKRLSECRFCKKRYNSTCELKTHVRLCQGGKPCTCPVCGKIFKHTKYLSRHMRIHTGEKPFSCVDCGKSVSLKKLTNVEILEIFVNSDNESEYETEESDSDSDSKELPPNLMGIENPESEDPLPTDKVPGPSEDAGGDGRRPTVGEVLEVCGSWKATSHFSPPGPAVGFDESQSGVKSPLPSPSAAECFKLFLTEKLLGDIVEETNRYALKLQEKREPGVRGKLAKWVTTTISEMYTFLVTVLLMGIVKKNSLREYWSTDPMFATPFFATLFSQDRFLVLLRCLHFVNNATANLNDPLHKIRNVLTSLTSAFGQVFVPYKDLSIDEYLMLWKGRLAFRQYIPSKRHRFGVKFFFLCDVKTGFVQDIIVYTGSTTDVKHYEGLGVSGSVVMTMLAPHLGRGHTLYVDNWYSSPTLFQHLLSNSTGACGTVQSNRKGMPSFGSRKMQRGEVEFKENGQQLAVKWHDKRDIHVLSTVHTATMSHTGKVDHLTGERKLKPDCVHDYNRKMGAVNKADMINRFVACAWKTTKWYKKIFFHLIDTAVLNGHIVHRQLTGEVITYQKYRENLMRELLEEHHTPRHPSTGGRPAADNPLRLTARHFPSKVPQTAAQGSRTRRHCKVCLSSTMRRKQRKLTKYMCVPCDIPLCVAPCFGEYHTLKHY</sequence>
<feature type="domain" description="C2H2-type" evidence="10">
    <location>
        <begin position="410"/>
        <end position="437"/>
    </location>
</feature>
<evidence type="ECO:0000256" key="7">
    <source>
        <dbReference type="ARBA" id="ARBA00023242"/>
    </source>
</evidence>
<organism evidence="11 12">
    <name type="scientific">Coregonus suidteri</name>
    <dbReference type="NCBI Taxonomy" id="861788"/>
    <lineage>
        <taxon>Eukaryota</taxon>
        <taxon>Metazoa</taxon>
        <taxon>Chordata</taxon>
        <taxon>Craniata</taxon>
        <taxon>Vertebrata</taxon>
        <taxon>Euteleostomi</taxon>
        <taxon>Actinopterygii</taxon>
        <taxon>Neopterygii</taxon>
        <taxon>Teleostei</taxon>
        <taxon>Protacanthopterygii</taxon>
        <taxon>Salmoniformes</taxon>
        <taxon>Salmonidae</taxon>
        <taxon>Coregoninae</taxon>
        <taxon>Coregonus</taxon>
    </lineage>
</organism>
<protein>
    <recommendedName>
        <fullName evidence="10">C2H2-type domain-containing protein</fullName>
    </recommendedName>
</protein>
<evidence type="ECO:0000256" key="3">
    <source>
        <dbReference type="ARBA" id="ARBA00022737"/>
    </source>
</evidence>
<evidence type="ECO:0000313" key="11">
    <source>
        <dbReference type="EMBL" id="KAK6304383.1"/>
    </source>
</evidence>
<keyword evidence="4 8" id="KW-0863">Zinc-finger</keyword>
<reference evidence="11 12" key="1">
    <citation type="submission" date="2021-04" db="EMBL/GenBank/DDBJ databases">
        <authorList>
            <person name="De Guttry C."/>
            <person name="Zahm M."/>
            <person name="Klopp C."/>
            <person name="Cabau C."/>
            <person name="Louis A."/>
            <person name="Berthelot C."/>
            <person name="Parey E."/>
            <person name="Roest Crollius H."/>
            <person name="Montfort J."/>
            <person name="Robinson-Rechavi M."/>
            <person name="Bucao C."/>
            <person name="Bouchez O."/>
            <person name="Gislard M."/>
            <person name="Lluch J."/>
            <person name="Milhes M."/>
            <person name="Lampietro C."/>
            <person name="Lopez Roques C."/>
            <person name="Donnadieu C."/>
            <person name="Braasch I."/>
            <person name="Desvignes T."/>
            <person name="Postlethwait J."/>
            <person name="Bobe J."/>
            <person name="Wedekind C."/>
            <person name="Guiguen Y."/>
        </authorList>
    </citation>
    <scope>NUCLEOTIDE SEQUENCE [LARGE SCALE GENOMIC DNA]</scope>
    <source>
        <strain evidence="11">Cs_M1</strain>
        <tissue evidence="11">Blood</tissue>
    </source>
</reference>
<keyword evidence="7" id="KW-0539">Nucleus</keyword>
<evidence type="ECO:0000259" key="10">
    <source>
        <dbReference type="PROSITE" id="PS50157"/>
    </source>
</evidence>
<feature type="compositionally biased region" description="Acidic residues" evidence="9">
    <location>
        <begin position="494"/>
        <end position="506"/>
    </location>
</feature>